<keyword evidence="2" id="KW-1185">Reference proteome</keyword>
<dbReference type="GeneID" id="84895203"/>
<dbReference type="EMBL" id="LR584267">
    <property type="protein sequence ID" value="VHO01332.1"/>
    <property type="molecule type" value="Genomic_DNA"/>
</dbReference>
<organism evidence="1 2">
    <name type="scientific">Lawsonella clevelandensis</name>
    <dbReference type="NCBI Taxonomy" id="1528099"/>
    <lineage>
        <taxon>Bacteria</taxon>
        <taxon>Bacillati</taxon>
        <taxon>Actinomycetota</taxon>
        <taxon>Actinomycetes</taxon>
        <taxon>Mycobacteriales</taxon>
        <taxon>Lawsonellaceae</taxon>
        <taxon>Lawsonella</taxon>
    </lineage>
</organism>
<name>A0A5E3ZYJ7_9ACTN</name>
<dbReference type="PROSITE" id="PS51257">
    <property type="entry name" value="PROKAR_LIPOPROTEIN"/>
    <property type="match status" value="1"/>
</dbReference>
<dbReference type="RefSeq" id="WP_148417767.1">
    <property type="nucleotide sequence ID" value="NZ_CAJPTR010000075.1"/>
</dbReference>
<dbReference type="Proteomes" id="UP000324288">
    <property type="component" value="Chromosome"/>
</dbReference>
<protein>
    <recommendedName>
        <fullName evidence="3">Mycothiol system anti-sigma-R factor</fullName>
    </recommendedName>
</protein>
<accession>A0A5E3ZYJ7</accession>
<sequence>MSSRRRNLLAEQQGHASHCGTNGCGCSGNPTSSSCPVNRAYALLDPHVSDYSSLDCSVVIYEVQRMLHQLDDDDELAAEVGEELAECPCGAELLEVESKLRGKLHDACAEHAPENLRLRLLSYIHCSNSELPADGEELNS</sequence>
<dbReference type="AlphaFoldDB" id="A0A5E3ZYJ7"/>
<evidence type="ECO:0000313" key="2">
    <source>
        <dbReference type="Proteomes" id="UP000324288"/>
    </source>
</evidence>
<evidence type="ECO:0000313" key="1">
    <source>
        <dbReference type="EMBL" id="VHO01332.1"/>
    </source>
</evidence>
<evidence type="ECO:0008006" key="3">
    <source>
        <dbReference type="Google" id="ProtNLM"/>
    </source>
</evidence>
<gene>
    <name evidence="1" type="ORF">LC603019_01300</name>
</gene>
<proteinExistence type="predicted"/>
<reference evidence="1 2" key="1">
    <citation type="submission" date="2019-04" db="EMBL/GenBank/DDBJ databases">
        <authorList>
            <person name="Seth-Smith MB H."/>
            <person name="Seth-Smith H."/>
        </authorList>
    </citation>
    <scope>NUCLEOTIDE SEQUENCE [LARGE SCALE GENOMIC DNA]</scope>
    <source>
        <strain evidence="1">USB-603019</strain>
    </source>
</reference>